<reference evidence="1" key="1">
    <citation type="submission" date="2023-03" db="EMBL/GenBank/DDBJ databases">
        <title>Amycolatopsis taiwanensis NBRC 103393.</title>
        <authorList>
            <person name="Ichikawa N."/>
            <person name="Sato H."/>
            <person name="Tonouchi N."/>
        </authorList>
    </citation>
    <scope>NUCLEOTIDE SEQUENCE</scope>
    <source>
        <strain evidence="1">NBRC 103393</strain>
    </source>
</reference>
<dbReference type="Proteomes" id="UP001165136">
    <property type="component" value="Unassembled WGS sequence"/>
</dbReference>
<proteinExistence type="predicted"/>
<keyword evidence="2" id="KW-1185">Reference proteome</keyword>
<comment type="caution">
    <text evidence="1">The sequence shown here is derived from an EMBL/GenBank/DDBJ whole genome shotgun (WGS) entry which is preliminary data.</text>
</comment>
<sequence>MHGAGRTAGNVRSDVAAEDIAASHTGIFTVPLPEERLLNLLMESLRLTARLT</sequence>
<name>A0A9W6QZD9_9PSEU</name>
<dbReference type="RefSeq" id="WP_285486256.1">
    <property type="nucleotide sequence ID" value="NZ_BSTI01000003.1"/>
</dbReference>
<protein>
    <submittedName>
        <fullName evidence="1">Uncharacterized protein</fullName>
    </submittedName>
</protein>
<dbReference type="AlphaFoldDB" id="A0A9W6QZD9"/>
<evidence type="ECO:0000313" key="2">
    <source>
        <dbReference type="Proteomes" id="UP001165136"/>
    </source>
</evidence>
<gene>
    <name evidence="1" type="ORF">Atai01_13690</name>
</gene>
<organism evidence="1 2">
    <name type="scientific">Amycolatopsis taiwanensis</name>
    <dbReference type="NCBI Taxonomy" id="342230"/>
    <lineage>
        <taxon>Bacteria</taxon>
        <taxon>Bacillati</taxon>
        <taxon>Actinomycetota</taxon>
        <taxon>Actinomycetes</taxon>
        <taxon>Pseudonocardiales</taxon>
        <taxon>Pseudonocardiaceae</taxon>
        <taxon>Amycolatopsis</taxon>
    </lineage>
</organism>
<evidence type="ECO:0000313" key="1">
    <source>
        <dbReference type="EMBL" id="GLY64750.1"/>
    </source>
</evidence>
<dbReference type="EMBL" id="BSTI01000003">
    <property type="protein sequence ID" value="GLY64750.1"/>
    <property type="molecule type" value="Genomic_DNA"/>
</dbReference>
<accession>A0A9W6QZD9</accession>